<sequence length="297" mass="30671">MNGLLGYLADPWQHVFMQRAFLVAAMSGIVSGVIGTHVVLRGMAFIGDAVSHAVFPGVAIAFVLHTSLVIGGAVTGLLTAIAAAVFSQNRRLKEDSVIGVFFAAAFGLGIVVLSTAPGYSGSLESFLFGQILGISDRDVTTVAVTGAVLLAAALLLHKELVAVSLDRETARALGLPVFALDLVLYALVTITVVISLQAVGNVLVLALLITPATCARLLTDRIGVMMLLAPAIGTLSAVVGLYLSYTYNLAAGGLIVLVATGVFVACWFLAPRHGLLAGLRRRRSVGPAARRPAAVGS</sequence>
<gene>
    <name evidence="8" type="ORF">SAMN05216251_103181</name>
</gene>
<evidence type="ECO:0000256" key="6">
    <source>
        <dbReference type="RuleBase" id="RU003943"/>
    </source>
</evidence>
<proteinExistence type="inferred from homology"/>
<evidence type="ECO:0000256" key="1">
    <source>
        <dbReference type="ARBA" id="ARBA00004141"/>
    </source>
</evidence>
<dbReference type="PANTHER" id="PTHR30477">
    <property type="entry name" value="ABC-TRANSPORTER METAL-BINDING PROTEIN"/>
    <property type="match status" value="1"/>
</dbReference>
<dbReference type="AlphaFoldDB" id="A0A1I2AQ66"/>
<evidence type="ECO:0000256" key="4">
    <source>
        <dbReference type="ARBA" id="ARBA00022989"/>
    </source>
</evidence>
<dbReference type="InterPro" id="IPR022392">
    <property type="entry name" value="Anch_rpt-typ_ABC_trnsprt_perm"/>
</dbReference>
<keyword evidence="9" id="KW-1185">Reference proteome</keyword>
<evidence type="ECO:0000256" key="5">
    <source>
        <dbReference type="ARBA" id="ARBA00023136"/>
    </source>
</evidence>
<dbReference type="EMBL" id="FONG01000003">
    <property type="protein sequence ID" value="SFE46052.1"/>
    <property type="molecule type" value="Genomic_DNA"/>
</dbReference>
<dbReference type="FunFam" id="1.10.3470.10:FF:000003">
    <property type="entry name" value="Iron ABC transporter permease SitD"/>
    <property type="match status" value="1"/>
</dbReference>
<dbReference type="Gene3D" id="1.10.3470.10">
    <property type="entry name" value="ABC transporter involved in vitamin B12 uptake, BtuC"/>
    <property type="match status" value="1"/>
</dbReference>
<dbReference type="GO" id="GO:0055085">
    <property type="term" value="P:transmembrane transport"/>
    <property type="evidence" value="ECO:0007669"/>
    <property type="project" value="InterPro"/>
</dbReference>
<dbReference type="Pfam" id="PF00950">
    <property type="entry name" value="ABC-3"/>
    <property type="match status" value="1"/>
</dbReference>
<keyword evidence="6" id="KW-0813">Transport</keyword>
<feature type="transmembrane region" description="Helical" evidence="7">
    <location>
        <begin position="60"/>
        <end position="86"/>
    </location>
</feature>
<dbReference type="RefSeq" id="WP_245795796.1">
    <property type="nucleotide sequence ID" value="NZ_FONG01000003.1"/>
</dbReference>
<feature type="transmembrane region" description="Helical" evidence="7">
    <location>
        <begin position="169"/>
        <end position="188"/>
    </location>
</feature>
<feature type="transmembrane region" description="Helical" evidence="7">
    <location>
        <begin position="222"/>
        <end position="243"/>
    </location>
</feature>
<evidence type="ECO:0000256" key="3">
    <source>
        <dbReference type="ARBA" id="ARBA00022692"/>
    </source>
</evidence>
<keyword evidence="4 7" id="KW-1133">Transmembrane helix</keyword>
<dbReference type="GO" id="GO:0010043">
    <property type="term" value="P:response to zinc ion"/>
    <property type="evidence" value="ECO:0007669"/>
    <property type="project" value="TreeGrafter"/>
</dbReference>
<dbReference type="PANTHER" id="PTHR30477:SF13">
    <property type="entry name" value="IRON TRANSPORT SYSTEM MEMBRANE PROTEIN HI_0360-RELATED"/>
    <property type="match status" value="1"/>
</dbReference>
<reference evidence="8 9" key="1">
    <citation type="submission" date="2016-10" db="EMBL/GenBank/DDBJ databases">
        <authorList>
            <person name="de Groot N.N."/>
        </authorList>
    </citation>
    <scope>NUCLEOTIDE SEQUENCE [LARGE SCALE GENOMIC DNA]</scope>
    <source>
        <strain evidence="8 9">CGMCC 4.3510</strain>
    </source>
</reference>
<dbReference type="STRING" id="380248.SAMN05216251_103181"/>
<evidence type="ECO:0000313" key="9">
    <source>
        <dbReference type="Proteomes" id="UP000199323"/>
    </source>
</evidence>
<dbReference type="NCBIfam" id="TIGR03770">
    <property type="entry name" value="anch_rpt_perm"/>
    <property type="match status" value="1"/>
</dbReference>
<name>A0A1I2AQ66_9ACTN</name>
<feature type="transmembrane region" description="Helical" evidence="7">
    <location>
        <begin position="249"/>
        <end position="270"/>
    </location>
</feature>
<evidence type="ECO:0000256" key="7">
    <source>
        <dbReference type="SAM" id="Phobius"/>
    </source>
</evidence>
<protein>
    <submittedName>
        <fullName evidence="8">Manganese/iron transport system permease protein</fullName>
    </submittedName>
</protein>
<evidence type="ECO:0000313" key="8">
    <source>
        <dbReference type="EMBL" id="SFE46052.1"/>
    </source>
</evidence>
<feature type="transmembrane region" description="Helical" evidence="7">
    <location>
        <begin position="20"/>
        <end position="40"/>
    </location>
</feature>
<dbReference type="GO" id="GO:0043190">
    <property type="term" value="C:ATP-binding cassette (ABC) transporter complex"/>
    <property type="evidence" value="ECO:0007669"/>
    <property type="project" value="InterPro"/>
</dbReference>
<dbReference type="Proteomes" id="UP000199323">
    <property type="component" value="Unassembled WGS sequence"/>
</dbReference>
<dbReference type="InterPro" id="IPR037294">
    <property type="entry name" value="ABC_BtuC-like"/>
</dbReference>
<comment type="similarity">
    <text evidence="2 6">Belongs to the ABC-3 integral membrane protein family.</text>
</comment>
<keyword evidence="5 7" id="KW-0472">Membrane</keyword>
<organism evidence="8 9">
    <name type="scientific">Actinacidiphila alni</name>
    <dbReference type="NCBI Taxonomy" id="380248"/>
    <lineage>
        <taxon>Bacteria</taxon>
        <taxon>Bacillati</taxon>
        <taxon>Actinomycetota</taxon>
        <taxon>Actinomycetes</taxon>
        <taxon>Kitasatosporales</taxon>
        <taxon>Streptomycetaceae</taxon>
        <taxon>Actinacidiphila</taxon>
    </lineage>
</organism>
<dbReference type="InterPro" id="IPR001626">
    <property type="entry name" value="ABC_TroCD"/>
</dbReference>
<keyword evidence="3 6" id="KW-0812">Transmembrane</keyword>
<dbReference type="GO" id="GO:0071281">
    <property type="term" value="P:cellular response to iron ion"/>
    <property type="evidence" value="ECO:0007669"/>
    <property type="project" value="UniProtKB-ARBA"/>
</dbReference>
<dbReference type="CDD" id="cd06550">
    <property type="entry name" value="TM_ABC_iron-siderophores_like"/>
    <property type="match status" value="1"/>
</dbReference>
<feature type="transmembrane region" description="Helical" evidence="7">
    <location>
        <begin position="194"/>
        <end position="215"/>
    </location>
</feature>
<dbReference type="SUPFAM" id="SSF81345">
    <property type="entry name" value="ABC transporter involved in vitamin B12 uptake, BtuC"/>
    <property type="match status" value="1"/>
</dbReference>
<feature type="transmembrane region" description="Helical" evidence="7">
    <location>
        <begin position="98"/>
        <end position="119"/>
    </location>
</feature>
<feature type="transmembrane region" description="Helical" evidence="7">
    <location>
        <begin position="139"/>
        <end position="157"/>
    </location>
</feature>
<accession>A0A1I2AQ66</accession>
<evidence type="ECO:0000256" key="2">
    <source>
        <dbReference type="ARBA" id="ARBA00008034"/>
    </source>
</evidence>
<comment type="subcellular location">
    <subcellularLocation>
        <location evidence="6">Cell membrane</location>
        <topology evidence="6">Multi-pass membrane protein</topology>
    </subcellularLocation>
    <subcellularLocation>
        <location evidence="1">Membrane</location>
        <topology evidence="1">Multi-pass membrane protein</topology>
    </subcellularLocation>
</comment>